<dbReference type="AlphaFoldDB" id="A0A072NPJ9"/>
<dbReference type="Pfam" id="PF08378">
    <property type="entry name" value="NERD"/>
    <property type="match status" value="1"/>
</dbReference>
<dbReference type="EMBL" id="JJRY01000004">
    <property type="protein sequence ID" value="KEF39152.1"/>
    <property type="molecule type" value="Genomic_DNA"/>
</dbReference>
<name>A0A072NPJ9_SCHAZ</name>
<accession>A0A072NPJ9</accession>
<gene>
    <name evidence="2" type="ORF">M670_01542</name>
</gene>
<sequence>MIYKHRTESKELLLYRFVNTRATLSQSDSQYHWTLEKGYEGEQLFDLLLQQLQGEFIILNDLLFEINNTFFQIDSLLLAPEKIHLFDVKNFENDYIIDNDNNWYSILKNDRKKESKNPIHQLNRCETLLKQQLQKLGFNSPITSKLVFINPNFYLYQAPPNYPIVFPTQLDRFINQLNSQLTTSKLKERDFKYAQQLLQNHKDESPFKNRPDYTFEGLKKGIYCKSCQSFDVFTNPKTIVCNKCGFRERIEAAVLRNVEEYKMLFPEIKVTTTAISEWCGIIKSDNTIRKVLTTNYQSIGKQRGTHYI</sequence>
<comment type="caution">
    <text evidence="2">The sequence shown here is derived from an EMBL/GenBank/DDBJ whole genome shotgun (WGS) entry which is preliminary data.</text>
</comment>
<reference evidence="2 3" key="1">
    <citation type="submission" date="2014-04" db="EMBL/GenBank/DDBJ databases">
        <title>Draft genome sequence of Bacillus azotoformans MEV2011, a (co-) denitrifying strain unable to grow in the presence of oxygen.</title>
        <authorList>
            <person name="Nielsen M."/>
            <person name="Schreiber L."/>
            <person name="Finster K."/>
            <person name="Schramm A."/>
        </authorList>
    </citation>
    <scope>NUCLEOTIDE SEQUENCE [LARGE SCALE GENOMIC DNA]</scope>
    <source>
        <strain evidence="2 3">MEV2011</strain>
    </source>
</reference>
<proteinExistence type="predicted"/>
<dbReference type="PATRIC" id="fig|1348973.3.peg.1505"/>
<dbReference type="Proteomes" id="UP000027936">
    <property type="component" value="Unassembled WGS sequence"/>
</dbReference>
<organism evidence="2 3">
    <name type="scientific">Schinkia azotoformans MEV2011</name>
    <dbReference type="NCBI Taxonomy" id="1348973"/>
    <lineage>
        <taxon>Bacteria</taxon>
        <taxon>Bacillati</taxon>
        <taxon>Bacillota</taxon>
        <taxon>Bacilli</taxon>
        <taxon>Bacillales</taxon>
        <taxon>Bacillaceae</taxon>
        <taxon>Calidifontibacillus/Schinkia group</taxon>
        <taxon>Schinkia</taxon>
    </lineage>
</organism>
<dbReference type="OrthoDB" id="2164794at2"/>
<evidence type="ECO:0000313" key="2">
    <source>
        <dbReference type="EMBL" id="KEF39152.1"/>
    </source>
</evidence>
<protein>
    <submittedName>
        <fullName evidence="2">Nuclease-like protein</fullName>
    </submittedName>
</protein>
<dbReference type="PROSITE" id="PS50965">
    <property type="entry name" value="NERD"/>
    <property type="match status" value="1"/>
</dbReference>
<dbReference type="RefSeq" id="WP_035194588.1">
    <property type="nucleotide sequence ID" value="NZ_JJRY01000004.1"/>
</dbReference>
<feature type="domain" description="NERD" evidence="1">
    <location>
        <begin position="37"/>
        <end position="152"/>
    </location>
</feature>
<evidence type="ECO:0000313" key="3">
    <source>
        <dbReference type="Proteomes" id="UP000027936"/>
    </source>
</evidence>
<dbReference type="InterPro" id="IPR011528">
    <property type="entry name" value="NERD"/>
</dbReference>
<evidence type="ECO:0000259" key="1">
    <source>
        <dbReference type="PROSITE" id="PS50965"/>
    </source>
</evidence>